<sequence>MKFLYDDESFSFEALRAAGYAAYGGADLGEVLVTCRQIPEGDEDAWSAQWAATAARIERIGRDALAAGHRVSAREALLRASNYYRTADFYRRENPAADTESARLAKASQQTFADAAALLDTPARAVRIPYEDTTLPGYLFLADDSGTPRPTVLFHGGYDSTLEEGYLALAAGALRRGYNVIAFDGPGQGSALREQGLRFRPDWEAVVTPVVDFALTLPEVDPERLALIGMSLGGYLAARAAAFEHRIAAGVLYDGVYDVHEVMAATAGRAAAMPGGVEALMAQNTMARWLVRNGRWTFGVSGLDELVKATEAYTMAGVADRVTCPTLVLEAENDQFFKGQPQRLFDELTCQKELISFREDEGAGEHCHEGAMSLFHQRTFDWLDTVLAG</sequence>
<name>A0A061A1Y0_9ACTN</name>
<dbReference type="Gene3D" id="3.40.50.1820">
    <property type="entry name" value="alpha/beta hydrolase"/>
    <property type="match status" value="1"/>
</dbReference>
<dbReference type="PANTHER" id="PTHR22946">
    <property type="entry name" value="DIENELACTONE HYDROLASE DOMAIN-CONTAINING PROTEIN-RELATED"/>
    <property type="match status" value="1"/>
</dbReference>
<dbReference type="InterPro" id="IPR000073">
    <property type="entry name" value="AB_hydrolase_1"/>
</dbReference>
<reference evidence="4 5" key="2">
    <citation type="submission" date="2021-03" db="EMBL/GenBank/DDBJ databases">
        <title>Genomic Encyclopedia of Type Strains, Phase IV (KMG-IV): sequencing the most valuable type-strain genomes for metagenomic binning, comparative biology and taxonomic classification.</title>
        <authorList>
            <person name="Goeker M."/>
        </authorList>
    </citation>
    <scope>NUCLEOTIDE SEQUENCE [LARGE SCALE GENOMIC DNA]</scope>
    <source>
        <strain evidence="4 5">DSM 41954</strain>
    </source>
</reference>
<feature type="domain" description="AB hydrolase-1" evidence="2">
    <location>
        <begin position="152"/>
        <end position="367"/>
    </location>
</feature>
<dbReference type="PANTHER" id="PTHR22946:SF12">
    <property type="entry name" value="CONIDIAL PIGMENT BIOSYNTHESIS PROTEIN AYG1 (AFU_ORTHOLOGUE AFUA_2G17550)"/>
    <property type="match status" value="1"/>
</dbReference>
<keyword evidence="5" id="KW-1185">Reference proteome</keyword>
<dbReference type="EMBL" id="LK022848">
    <property type="protein sequence ID" value="CDR15874.1"/>
    <property type="molecule type" value="Genomic_DNA"/>
</dbReference>
<gene>
    <name evidence="4" type="ORF">J2Z30_001276</name>
    <name evidence="3" type="ORF">SIRAN8823</name>
</gene>
<evidence type="ECO:0000313" key="3">
    <source>
        <dbReference type="EMBL" id="CDR15874.1"/>
    </source>
</evidence>
<dbReference type="AlphaFoldDB" id="A0A061A1Y0"/>
<keyword evidence="4" id="KW-0378">Hydrolase</keyword>
<dbReference type="Gene3D" id="1.20.1440.110">
    <property type="entry name" value="acylaminoacyl peptidase"/>
    <property type="match status" value="1"/>
</dbReference>
<evidence type="ECO:0000259" key="2">
    <source>
        <dbReference type="Pfam" id="PF12697"/>
    </source>
</evidence>
<comment type="similarity">
    <text evidence="1">Belongs to the AB hydrolase superfamily. FUS2 hydrolase family.</text>
</comment>
<dbReference type="InterPro" id="IPR050261">
    <property type="entry name" value="FrsA_esterase"/>
</dbReference>
<dbReference type="InterPro" id="IPR029058">
    <property type="entry name" value="AB_hydrolase_fold"/>
</dbReference>
<evidence type="ECO:0000256" key="1">
    <source>
        <dbReference type="ARBA" id="ARBA00038115"/>
    </source>
</evidence>
<protein>
    <submittedName>
        <fullName evidence="4">Alpha-beta hydrolase superfamily lysophospholipase</fullName>
    </submittedName>
    <submittedName>
        <fullName evidence="3">Dipeptidyl aminopeptidase/acylaminoacyl-peptidase-like protein</fullName>
    </submittedName>
</protein>
<evidence type="ECO:0000313" key="5">
    <source>
        <dbReference type="Proteomes" id="UP000756710"/>
    </source>
</evidence>
<dbReference type="HOGENOM" id="CLU_034451_1_0_11"/>
<dbReference type="Proteomes" id="UP000756710">
    <property type="component" value="Unassembled WGS sequence"/>
</dbReference>
<keyword evidence="3" id="KW-0031">Aminopeptidase</keyword>
<dbReference type="Pfam" id="PF12697">
    <property type="entry name" value="Abhydrolase_6"/>
    <property type="match status" value="1"/>
</dbReference>
<dbReference type="RefSeq" id="WP_044579491.1">
    <property type="nucleotide sequence ID" value="NZ_BAABDR010000079.1"/>
</dbReference>
<dbReference type="SUPFAM" id="SSF53474">
    <property type="entry name" value="alpha/beta-Hydrolases"/>
    <property type="match status" value="1"/>
</dbReference>
<reference evidence="3" key="1">
    <citation type="submission" date="2014-05" db="EMBL/GenBank/DDBJ databases">
        <authorList>
            <person name="Horn Fabian"/>
        </authorList>
    </citation>
    <scope>NUCLEOTIDE SEQUENCE</scope>
</reference>
<accession>A0A061A1Y0</accession>
<proteinExistence type="inferred from homology"/>
<organism evidence="3">
    <name type="scientific">Streptomyces iranensis</name>
    <dbReference type="NCBI Taxonomy" id="576784"/>
    <lineage>
        <taxon>Bacteria</taxon>
        <taxon>Bacillati</taxon>
        <taxon>Actinomycetota</taxon>
        <taxon>Actinomycetes</taxon>
        <taxon>Kitasatosporales</taxon>
        <taxon>Streptomycetaceae</taxon>
        <taxon>Streptomyces</taxon>
        <taxon>Streptomyces violaceusniger group</taxon>
    </lineage>
</organism>
<evidence type="ECO:0000313" key="4">
    <source>
        <dbReference type="EMBL" id="MBP2060274.1"/>
    </source>
</evidence>
<dbReference type="GO" id="GO:0004177">
    <property type="term" value="F:aminopeptidase activity"/>
    <property type="evidence" value="ECO:0007669"/>
    <property type="project" value="UniProtKB-KW"/>
</dbReference>
<dbReference type="EMBL" id="JAGGLR010000003">
    <property type="protein sequence ID" value="MBP2060274.1"/>
    <property type="molecule type" value="Genomic_DNA"/>
</dbReference>
<keyword evidence="3" id="KW-0645">Protease</keyword>